<dbReference type="AlphaFoldDB" id="A0AAE1CWM9"/>
<feature type="non-terminal residue" evidence="1">
    <location>
        <position position="1"/>
    </location>
</feature>
<organism evidence="1 2">
    <name type="scientific">Elysia crispata</name>
    <name type="common">lettuce slug</name>
    <dbReference type="NCBI Taxonomy" id="231223"/>
    <lineage>
        <taxon>Eukaryota</taxon>
        <taxon>Metazoa</taxon>
        <taxon>Spiralia</taxon>
        <taxon>Lophotrochozoa</taxon>
        <taxon>Mollusca</taxon>
        <taxon>Gastropoda</taxon>
        <taxon>Heterobranchia</taxon>
        <taxon>Euthyneura</taxon>
        <taxon>Panpulmonata</taxon>
        <taxon>Sacoglossa</taxon>
        <taxon>Placobranchoidea</taxon>
        <taxon>Plakobranchidae</taxon>
        <taxon>Elysia</taxon>
    </lineage>
</organism>
<dbReference type="Proteomes" id="UP001283361">
    <property type="component" value="Unassembled WGS sequence"/>
</dbReference>
<reference evidence="1" key="1">
    <citation type="journal article" date="2023" name="G3 (Bethesda)">
        <title>A reference genome for the long-term kleptoplast-retaining sea slug Elysia crispata morphotype clarki.</title>
        <authorList>
            <person name="Eastman K.E."/>
            <person name="Pendleton A.L."/>
            <person name="Shaikh M.A."/>
            <person name="Suttiyut T."/>
            <person name="Ogas R."/>
            <person name="Tomko P."/>
            <person name="Gavelis G."/>
            <person name="Widhalm J.R."/>
            <person name="Wisecaver J.H."/>
        </authorList>
    </citation>
    <scope>NUCLEOTIDE SEQUENCE</scope>
    <source>
        <strain evidence="1">ECLA1</strain>
    </source>
</reference>
<name>A0AAE1CWM9_9GAST</name>
<dbReference type="EMBL" id="JAWDGP010006440">
    <property type="protein sequence ID" value="KAK3741193.1"/>
    <property type="molecule type" value="Genomic_DNA"/>
</dbReference>
<evidence type="ECO:0000313" key="2">
    <source>
        <dbReference type="Proteomes" id="UP001283361"/>
    </source>
</evidence>
<protein>
    <submittedName>
        <fullName evidence="1">Uncharacterized protein</fullName>
    </submittedName>
</protein>
<evidence type="ECO:0000313" key="1">
    <source>
        <dbReference type="EMBL" id="KAK3741193.1"/>
    </source>
</evidence>
<accession>A0AAE1CWM9</accession>
<sequence>SGIEGDNQRQVGVTGTSESRGIRIYSRRAKSIETRIRPKAGIDSPRHEIKDWFLTLLRVSMGVSSGHSAGC</sequence>
<keyword evidence="2" id="KW-1185">Reference proteome</keyword>
<gene>
    <name evidence="1" type="ORF">RRG08_062864</name>
</gene>
<comment type="caution">
    <text evidence="1">The sequence shown here is derived from an EMBL/GenBank/DDBJ whole genome shotgun (WGS) entry which is preliminary data.</text>
</comment>
<proteinExistence type="predicted"/>